<dbReference type="Proteomes" id="UP000800092">
    <property type="component" value="Unassembled WGS sequence"/>
</dbReference>
<sequence length="250" mass="28693">MSAIAQSKQLQRKLWSAAESTDFVLHVERKFEDWMTSGTLDARDPLVTPIRGWVRSSWIQANPGTFRGSALTRQLREHPIAVTVNPVFIEQYKSIITYHAPVPHHGAFADIEIPHRLKLFDSSASANWRKMFVTQPPCKAVSIAWFRSVVFPYYGSFKTIENPEGVRIGDLSDVLSQDSRGVNLRDRLLRSVSQFLVPQKFRRRAKRRIGTLMASCLLFPNPPLNFFDIEGWEIEGWDDWIGMPNNSKTY</sequence>
<organism evidence="1 2">
    <name type="scientific">Viridothelium virens</name>
    <name type="common">Speckled blister lichen</name>
    <name type="synonym">Trypethelium virens</name>
    <dbReference type="NCBI Taxonomy" id="1048519"/>
    <lineage>
        <taxon>Eukaryota</taxon>
        <taxon>Fungi</taxon>
        <taxon>Dikarya</taxon>
        <taxon>Ascomycota</taxon>
        <taxon>Pezizomycotina</taxon>
        <taxon>Dothideomycetes</taxon>
        <taxon>Dothideomycetes incertae sedis</taxon>
        <taxon>Trypetheliales</taxon>
        <taxon>Trypetheliaceae</taxon>
        <taxon>Viridothelium</taxon>
    </lineage>
</organism>
<accession>A0A6A6GTC2</accession>
<evidence type="ECO:0000313" key="1">
    <source>
        <dbReference type="EMBL" id="KAF2228730.1"/>
    </source>
</evidence>
<evidence type="ECO:0000313" key="2">
    <source>
        <dbReference type="Proteomes" id="UP000800092"/>
    </source>
</evidence>
<dbReference type="EMBL" id="ML991896">
    <property type="protein sequence ID" value="KAF2228730.1"/>
    <property type="molecule type" value="Genomic_DNA"/>
</dbReference>
<reference evidence="1" key="1">
    <citation type="journal article" date="2020" name="Stud. Mycol.">
        <title>101 Dothideomycetes genomes: a test case for predicting lifestyles and emergence of pathogens.</title>
        <authorList>
            <person name="Haridas S."/>
            <person name="Albert R."/>
            <person name="Binder M."/>
            <person name="Bloem J."/>
            <person name="Labutti K."/>
            <person name="Salamov A."/>
            <person name="Andreopoulos B."/>
            <person name="Baker S."/>
            <person name="Barry K."/>
            <person name="Bills G."/>
            <person name="Bluhm B."/>
            <person name="Cannon C."/>
            <person name="Castanera R."/>
            <person name="Culley D."/>
            <person name="Daum C."/>
            <person name="Ezra D."/>
            <person name="Gonzalez J."/>
            <person name="Henrissat B."/>
            <person name="Kuo A."/>
            <person name="Liang C."/>
            <person name="Lipzen A."/>
            <person name="Lutzoni F."/>
            <person name="Magnuson J."/>
            <person name="Mondo S."/>
            <person name="Nolan M."/>
            <person name="Ohm R."/>
            <person name="Pangilinan J."/>
            <person name="Park H.-J."/>
            <person name="Ramirez L."/>
            <person name="Alfaro M."/>
            <person name="Sun H."/>
            <person name="Tritt A."/>
            <person name="Yoshinaga Y."/>
            <person name="Zwiers L.-H."/>
            <person name="Turgeon B."/>
            <person name="Goodwin S."/>
            <person name="Spatafora J."/>
            <person name="Crous P."/>
            <person name="Grigoriev I."/>
        </authorList>
    </citation>
    <scope>NUCLEOTIDE SEQUENCE</scope>
    <source>
        <strain evidence="1">Tuck. ex Michener</strain>
    </source>
</reference>
<protein>
    <submittedName>
        <fullName evidence="1">Uncharacterized protein</fullName>
    </submittedName>
</protein>
<dbReference type="AlphaFoldDB" id="A0A6A6GTC2"/>
<keyword evidence="2" id="KW-1185">Reference proteome</keyword>
<gene>
    <name evidence="1" type="ORF">EV356DRAFT_497511</name>
</gene>
<proteinExistence type="predicted"/>
<name>A0A6A6GTC2_VIRVR</name>